<keyword evidence="1" id="KW-0812">Transmembrane</keyword>
<evidence type="ECO:0000313" key="2">
    <source>
        <dbReference type="EMBL" id="OXI36741.1"/>
    </source>
</evidence>
<reference evidence="4" key="2">
    <citation type="submission" date="2017-06" db="EMBL/GenBank/DDBJ databases">
        <authorList>
            <person name="LiPuma J."/>
            <person name="Spilker T."/>
        </authorList>
    </citation>
    <scope>NUCLEOTIDE SEQUENCE [LARGE SCALE GENOMIC DNA]</scope>
    <source>
        <strain evidence="4">AU17325</strain>
    </source>
</reference>
<evidence type="ECO:0000313" key="4">
    <source>
        <dbReference type="Proteomes" id="UP000214600"/>
    </source>
</evidence>
<evidence type="ECO:0000313" key="3">
    <source>
        <dbReference type="EMBL" id="OXI45914.1"/>
    </source>
</evidence>
<dbReference type="EMBL" id="NKFA01000020">
    <property type="protein sequence ID" value="OXI36741.1"/>
    <property type="molecule type" value="Genomic_DNA"/>
</dbReference>
<organism evidence="2 4">
    <name type="scientific">Burkholderia aenigmatica</name>
    <dbReference type="NCBI Taxonomy" id="2015348"/>
    <lineage>
        <taxon>Bacteria</taxon>
        <taxon>Pseudomonadati</taxon>
        <taxon>Pseudomonadota</taxon>
        <taxon>Betaproteobacteria</taxon>
        <taxon>Burkholderiales</taxon>
        <taxon>Burkholderiaceae</taxon>
        <taxon>Burkholderia</taxon>
        <taxon>Burkholderia cepacia complex</taxon>
    </lineage>
</organism>
<dbReference type="EMBL" id="NKFA01000006">
    <property type="protein sequence ID" value="OXI45914.1"/>
    <property type="molecule type" value="Genomic_DNA"/>
</dbReference>
<keyword evidence="1" id="KW-1133">Transmembrane helix</keyword>
<gene>
    <name evidence="3" type="ORF">CFB84_13845</name>
    <name evidence="2" type="ORF">CFB84_32575</name>
</gene>
<dbReference type="Proteomes" id="UP000214600">
    <property type="component" value="Unassembled WGS sequence"/>
</dbReference>
<accession>A0A228I2U5</accession>
<keyword evidence="1" id="KW-0472">Membrane</keyword>
<name>A0A228I2U5_9BURK</name>
<reference evidence="2" key="1">
    <citation type="submission" date="2017-06" db="EMBL/GenBank/DDBJ databases">
        <authorList>
            <person name="Kim H.J."/>
            <person name="Triplett B.A."/>
        </authorList>
    </citation>
    <scope>NUCLEOTIDE SEQUENCE [LARGE SCALE GENOMIC DNA]</scope>
    <source>
        <strain evidence="2">AU17325</strain>
    </source>
</reference>
<dbReference type="AlphaFoldDB" id="A0A228I2U5"/>
<reference evidence="2 4" key="3">
    <citation type="submission" date="2017-08" db="EMBL/GenBank/DDBJ databases">
        <title>WGS of novel Burkholderia cepaca complex species.</title>
        <authorList>
            <person name="Lipuma J."/>
            <person name="Spilker T."/>
        </authorList>
    </citation>
    <scope>NUCLEOTIDE SEQUENCE [LARGE SCALE GENOMIC DNA]</scope>
    <source>
        <strain evidence="2 4">AU17325</strain>
    </source>
</reference>
<proteinExistence type="predicted"/>
<evidence type="ECO:0000256" key="1">
    <source>
        <dbReference type="SAM" id="Phobius"/>
    </source>
</evidence>
<sequence>MIDMYERDHITTPQMARAAERIHLLIMIVSGAAVIILIVGCLIAHDWIELLTWTALSAWALFHVVILAFLAGATGGFEHA</sequence>
<protein>
    <submittedName>
        <fullName evidence="2">Uncharacterized protein</fullName>
    </submittedName>
</protein>
<feature type="transmembrane region" description="Helical" evidence="1">
    <location>
        <begin position="57"/>
        <end position="77"/>
    </location>
</feature>
<feature type="transmembrane region" description="Helical" evidence="1">
    <location>
        <begin position="24"/>
        <end position="45"/>
    </location>
</feature>
<comment type="caution">
    <text evidence="2">The sequence shown here is derived from an EMBL/GenBank/DDBJ whole genome shotgun (WGS) entry which is preliminary data.</text>
</comment>